<feature type="transmembrane region" description="Helical" evidence="2">
    <location>
        <begin position="84"/>
        <end position="102"/>
    </location>
</feature>
<keyword evidence="2" id="KW-0472">Membrane</keyword>
<accession>C9ZTU5</accession>
<gene>
    <name evidence="3" type="ORF">TbgDal_VII7186</name>
</gene>
<feature type="transmembrane region" description="Helical" evidence="2">
    <location>
        <begin position="15"/>
        <end position="32"/>
    </location>
</feature>
<evidence type="ECO:0000313" key="3">
    <source>
        <dbReference type="EMBL" id="CBH12831.1"/>
    </source>
</evidence>
<dbReference type="EMBL" id="FN554970">
    <property type="protein sequence ID" value="CBH12831.1"/>
    <property type="molecule type" value="Genomic_DNA"/>
</dbReference>
<protein>
    <submittedName>
        <fullName evidence="3">Uncharacterized protein</fullName>
    </submittedName>
</protein>
<sequence>MSFHSYYYYYYHHQYYSLPFFFLLSFLLSLISNDFTNNKHKHKTHTENKTKKKESSQSHHLSSPRVSSWTFLNLSGGLMLSHPTFALVPLFFSFSFFIFLSLKKANHTQSAKRTRKLYSASFLPLHHFTSLSPFLPLPLRFKSC</sequence>
<reference evidence="4" key="1">
    <citation type="journal article" date="2010" name="PLoS Negl. Trop. Dis.">
        <title>The genome sequence of Trypanosoma brucei gambiense, causative agent of chronic human african trypanosomiasis.</title>
        <authorList>
            <person name="Jackson A.P."/>
            <person name="Sanders M."/>
            <person name="Berry A."/>
            <person name="McQuillan J."/>
            <person name="Aslett M.A."/>
            <person name="Quail M.A."/>
            <person name="Chukualim B."/>
            <person name="Capewell P."/>
            <person name="MacLeod A."/>
            <person name="Melville S.E."/>
            <person name="Gibson W."/>
            <person name="Barry J.D."/>
            <person name="Berriman M."/>
            <person name="Hertz-Fowler C."/>
        </authorList>
    </citation>
    <scope>NUCLEOTIDE SEQUENCE [LARGE SCALE GENOMIC DNA]</scope>
    <source>
        <strain evidence="4">MHOM/CI/86/DAL972</strain>
    </source>
</reference>
<name>C9ZTU5_TRYB9</name>
<dbReference type="KEGG" id="tbg:TbgDal_VII7186"/>
<proteinExistence type="predicted"/>
<evidence type="ECO:0000256" key="1">
    <source>
        <dbReference type="SAM" id="MobiDB-lite"/>
    </source>
</evidence>
<organism evidence="3 4">
    <name type="scientific">Trypanosoma brucei gambiense (strain MHOM/CI/86/DAL972)</name>
    <dbReference type="NCBI Taxonomy" id="679716"/>
    <lineage>
        <taxon>Eukaryota</taxon>
        <taxon>Discoba</taxon>
        <taxon>Euglenozoa</taxon>
        <taxon>Kinetoplastea</taxon>
        <taxon>Metakinetoplastina</taxon>
        <taxon>Trypanosomatida</taxon>
        <taxon>Trypanosomatidae</taxon>
        <taxon>Trypanosoma</taxon>
    </lineage>
</organism>
<dbReference type="AlphaFoldDB" id="C9ZTU5"/>
<dbReference type="GeneID" id="23863006"/>
<evidence type="ECO:0000256" key="2">
    <source>
        <dbReference type="SAM" id="Phobius"/>
    </source>
</evidence>
<keyword evidence="2" id="KW-0812">Transmembrane</keyword>
<dbReference type="RefSeq" id="XP_011775110.1">
    <property type="nucleotide sequence ID" value="XM_011776808.1"/>
</dbReference>
<feature type="compositionally biased region" description="Basic and acidic residues" evidence="1">
    <location>
        <begin position="45"/>
        <end position="57"/>
    </location>
</feature>
<dbReference type="Proteomes" id="UP000002316">
    <property type="component" value="Chromosome 7"/>
</dbReference>
<feature type="region of interest" description="Disordered" evidence="1">
    <location>
        <begin position="40"/>
        <end position="61"/>
    </location>
</feature>
<keyword evidence="2" id="KW-1133">Transmembrane helix</keyword>
<evidence type="ECO:0000313" key="4">
    <source>
        <dbReference type="Proteomes" id="UP000002316"/>
    </source>
</evidence>